<keyword evidence="5" id="KW-1185">Reference proteome</keyword>
<dbReference type="AlphaFoldDB" id="A0AAV5HK88"/>
<dbReference type="Gene3D" id="3.30.559.10">
    <property type="entry name" value="Chloramphenicol acetyltransferase-like domain"/>
    <property type="match status" value="1"/>
</dbReference>
<dbReference type="Pfam" id="PF02458">
    <property type="entry name" value="Transferase"/>
    <property type="match status" value="1"/>
</dbReference>
<dbReference type="PANTHER" id="PTHR31642">
    <property type="entry name" value="TRICHOTHECENE 3-O-ACETYLTRANSFERASE"/>
    <property type="match status" value="1"/>
</dbReference>
<reference evidence="4 5" key="1">
    <citation type="journal article" date="2021" name="Commun. Biol.">
        <title>The genome of Shorea leprosula (Dipterocarpaceae) highlights the ecological relevance of drought in aseasonal tropical rainforests.</title>
        <authorList>
            <person name="Ng K.K.S."/>
            <person name="Kobayashi M.J."/>
            <person name="Fawcett J.A."/>
            <person name="Hatakeyama M."/>
            <person name="Paape T."/>
            <person name="Ng C.H."/>
            <person name="Ang C.C."/>
            <person name="Tnah L.H."/>
            <person name="Lee C.T."/>
            <person name="Nishiyama T."/>
            <person name="Sese J."/>
            <person name="O'Brien M.J."/>
            <person name="Copetti D."/>
            <person name="Mohd Noor M.I."/>
            <person name="Ong R.C."/>
            <person name="Putra M."/>
            <person name="Sireger I.Z."/>
            <person name="Indrioko S."/>
            <person name="Kosugi Y."/>
            <person name="Izuno A."/>
            <person name="Isagi Y."/>
            <person name="Lee S.L."/>
            <person name="Shimizu K.K."/>
        </authorList>
    </citation>
    <scope>NUCLEOTIDE SEQUENCE [LARGE SCALE GENOMIC DNA]</scope>
    <source>
        <strain evidence="4">214</strain>
    </source>
</reference>
<organism evidence="4 5">
    <name type="scientific">Rubroshorea leprosula</name>
    <dbReference type="NCBI Taxonomy" id="152421"/>
    <lineage>
        <taxon>Eukaryota</taxon>
        <taxon>Viridiplantae</taxon>
        <taxon>Streptophyta</taxon>
        <taxon>Embryophyta</taxon>
        <taxon>Tracheophyta</taxon>
        <taxon>Spermatophyta</taxon>
        <taxon>Magnoliopsida</taxon>
        <taxon>eudicotyledons</taxon>
        <taxon>Gunneridae</taxon>
        <taxon>Pentapetalae</taxon>
        <taxon>rosids</taxon>
        <taxon>malvids</taxon>
        <taxon>Malvales</taxon>
        <taxon>Dipterocarpaceae</taxon>
        <taxon>Rubroshorea</taxon>
    </lineage>
</organism>
<name>A0AAV5HK88_9ROSI</name>
<keyword evidence="2" id="KW-0808">Transferase</keyword>
<keyword evidence="3" id="KW-0012">Acyltransferase</keyword>
<dbReference type="InterPro" id="IPR023213">
    <property type="entry name" value="CAT-like_dom_sf"/>
</dbReference>
<accession>A0AAV5HK88</accession>
<dbReference type="EMBL" id="BPVZ01000002">
    <property type="protein sequence ID" value="GKU87225.1"/>
    <property type="molecule type" value="Genomic_DNA"/>
</dbReference>
<evidence type="ECO:0000256" key="1">
    <source>
        <dbReference type="ARBA" id="ARBA00009861"/>
    </source>
</evidence>
<gene>
    <name evidence="4" type="ORF">SLEP1_g1663</name>
</gene>
<dbReference type="GO" id="GO:0016747">
    <property type="term" value="F:acyltransferase activity, transferring groups other than amino-acyl groups"/>
    <property type="evidence" value="ECO:0007669"/>
    <property type="project" value="TreeGrafter"/>
</dbReference>
<protein>
    <submittedName>
        <fullName evidence="4">Uncharacterized protein</fullName>
    </submittedName>
</protein>
<sequence>MHKAVKQLDDAYLKSALAYMEKVPSKQMVSPAENNLLCLNLFIISWWRLPIHDADFGWGRPIFMGRATIGEGMSYILPSPMDDGSLKLKIGLETSHMKLFQKLICN</sequence>
<dbReference type="InterPro" id="IPR050317">
    <property type="entry name" value="Plant_Fungal_Acyltransferase"/>
</dbReference>
<dbReference type="Proteomes" id="UP001054252">
    <property type="component" value="Unassembled WGS sequence"/>
</dbReference>
<dbReference type="PANTHER" id="PTHR31642:SF11">
    <property type="entry name" value="SHIKIMATE O-HYDROXYCINNAMOYLTRANSFERASE"/>
    <property type="match status" value="1"/>
</dbReference>
<evidence type="ECO:0000313" key="4">
    <source>
        <dbReference type="EMBL" id="GKU87225.1"/>
    </source>
</evidence>
<evidence type="ECO:0000256" key="2">
    <source>
        <dbReference type="ARBA" id="ARBA00022679"/>
    </source>
</evidence>
<proteinExistence type="inferred from homology"/>
<evidence type="ECO:0000256" key="3">
    <source>
        <dbReference type="ARBA" id="ARBA00023315"/>
    </source>
</evidence>
<comment type="similarity">
    <text evidence="1">Belongs to the plant acyltransferase family.</text>
</comment>
<evidence type="ECO:0000313" key="5">
    <source>
        <dbReference type="Proteomes" id="UP001054252"/>
    </source>
</evidence>
<comment type="caution">
    <text evidence="4">The sequence shown here is derived from an EMBL/GenBank/DDBJ whole genome shotgun (WGS) entry which is preliminary data.</text>
</comment>